<organism evidence="1 2">
    <name type="scientific">Arsenophonus nasoniae</name>
    <name type="common">son-killer infecting Nasonia vitripennis</name>
    <dbReference type="NCBI Taxonomy" id="638"/>
    <lineage>
        <taxon>Bacteria</taxon>
        <taxon>Pseudomonadati</taxon>
        <taxon>Pseudomonadota</taxon>
        <taxon>Gammaproteobacteria</taxon>
        <taxon>Enterobacterales</taxon>
        <taxon>Morganellaceae</taxon>
        <taxon>Arsenophonus</taxon>
    </lineage>
</organism>
<keyword evidence="1" id="KW-0614">Plasmid</keyword>
<protein>
    <submittedName>
        <fullName evidence="1">Uncharacterized protein</fullName>
    </submittedName>
</protein>
<dbReference type="EMBL" id="CP123505">
    <property type="protein sequence ID" value="WGM03321.1"/>
    <property type="molecule type" value="Genomic_DNA"/>
</dbReference>
<sequence length="53" mass="6532">MLFHLIFNKNSLSAFAYERYAEAYQMQQTVLKRLPEKIQKQFEEEKRKLLNEH</sequence>
<dbReference type="RefSeq" id="WP_280626468.1">
    <property type="nucleotide sequence ID" value="NZ_CP123505.1"/>
</dbReference>
<reference evidence="1" key="1">
    <citation type="submission" date="2023-04" db="EMBL/GenBank/DDBJ databases">
        <title>Genome dynamics across the evolutionary transition to endosymbiosis.</title>
        <authorList>
            <person name="Siozios S."/>
            <person name="Nadal-Jimenez P."/>
            <person name="Azagi T."/>
            <person name="Sprong H."/>
            <person name="Frost C.L."/>
            <person name="Parratt S.R."/>
            <person name="Taylor G."/>
            <person name="Brettell L."/>
            <person name="Lew K.C."/>
            <person name="Croft L."/>
            <person name="King K.C."/>
            <person name="Brockhurst M.A."/>
            <person name="Hypsa V."/>
            <person name="Novakova E."/>
            <person name="Darby A.C."/>
            <person name="Hurst G.D.D."/>
        </authorList>
    </citation>
    <scope>NUCLEOTIDE SEQUENCE</scope>
    <source>
        <strain evidence="1">APv</strain>
        <plasmid evidence="1">paPv1</plasmid>
    </source>
</reference>
<dbReference type="Proteomes" id="UP001177595">
    <property type="component" value="Plasmid paPv1"/>
</dbReference>
<gene>
    <name evidence="1" type="ORF">QE210_18120</name>
</gene>
<evidence type="ECO:0000313" key="2">
    <source>
        <dbReference type="Proteomes" id="UP001177595"/>
    </source>
</evidence>
<evidence type="ECO:0000313" key="1">
    <source>
        <dbReference type="EMBL" id="WGM03321.1"/>
    </source>
</evidence>
<accession>A0AA95KBI8</accession>
<proteinExistence type="predicted"/>
<geneLocation type="plasmid" evidence="1 2">
    <name>paPv1</name>
</geneLocation>
<name>A0AA95KBI8_9GAMM</name>
<dbReference type="AlphaFoldDB" id="A0AA95KBI8"/>